<protein>
    <submittedName>
        <fullName evidence="2">CAZy families GH78 protein</fullName>
    </submittedName>
</protein>
<dbReference type="EMBL" id="KF128218">
    <property type="protein sequence ID" value="AIA95583.1"/>
    <property type="molecule type" value="Genomic_DNA"/>
</dbReference>
<feature type="non-terminal residue" evidence="2">
    <location>
        <position position="1"/>
    </location>
</feature>
<reference evidence="2" key="1">
    <citation type="journal article" date="2013" name="Environ. Microbiol.">
        <title>Seasonally variable intestinal metagenomes of the red palm weevil (Rhynchophorus ferrugineus).</title>
        <authorList>
            <person name="Jia S."/>
            <person name="Zhang X."/>
            <person name="Zhang G."/>
            <person name="Yin A."/>
            <person name="Zhang S."/>
            <person name="Li F."/>
            <person name="Wang L."/>
            <person name="Zhao D."/>
            <person name="Yun Q."/>
            <person name="Tala"/>
            <person name="Wang J."/>
            <person name="Sun G."/>
            <person name="Baabdullah M."/>
            <person name="Yu X."/>
            <person name="Hu S."/>
            <person name="Al-Mssallem I.S."/>
            <person name="Yu J."/>
        </authorList>
    </citation>
    <scope>NUCLEOTIDE SEQUENCE</scope>
</reference>
<dbReference type="AlphaFoldDB" id="A0A060CFY3"/>
<dbReference type="Gene3D" id="2.60.120.260">
    <property type="entry name" value="Galactose-binding domain-like"/>
    <property type="match status" value="1"/>
</dbReference>
<accession>A0A060CFY3</accession>
<evidence type="ECO:0000256" key="1">
    <source>
        <dbReference type="SAM" id="MobiDB-lite"/>
    </source>
</evidence>
<feature type="compositionally biased region" description="Low complexity" evidence="1">
    <location>
        <begin position="149"/>
        <end position="165"/>
    </location>
</feature>
<sequence length="175" mass="19352">EHSPDTDTHDVPIRGIDSLPAELDDWQQLLNGVPLTVPAGTCRRVLIDLERYTCAYPLVSTRGGTGARVRMHWQESLYATDGSGKGDRNAVEGKLFGRPDLPEDGPGDLFIAGGGEERHTTLWWEAGRYVEVLVSTSEEPLDITAIEFRSTTTPTTTPQRSPPRSLGWPRSPSWR</sequence>
<feature type="non-terminal residue" evidence="2">
    <location>
        <position position="175"/>
    </location>
</feature>
<feature type="region of interest" description="Disordered" evidence="1">
    <location>
        <begin position="148"/>
        <end position="175"/>
    </location>
</feature>
<proteinExistence type="predicted"/>
<evidence type="ECO:0000313" key="2">
    <source>
        <dbReference type="EMBL" id="AIA95583.1"/>
    </source>
</evidence>
<name>A0A060CFY3_9CHLR</name>
<organism evidence="2">
    <name type="scientific">uncultured Thermobaculum sp</name>
    <dbReference type="NCBI Taxonomy" id="683411"/>
    <lineage>
        <taxon>Bacteria</taxon>
        <taxon>Bacillati</taxon>
        <taxon>Chloroflexota</taxon>
        <taxon>Chloroflexia</taxon>
        <taxon>Candidatus Thermobaculales</taxon>
        <taxon>Candidatus Thermobaculaceae</taxon>
        <taxon>Thermobaculum</taxon>
        <taxon>environmental samples</taxon>
    </lineage>
</organism>